<proteinExistence type="predicted"/>
<reference evidence="2 3" key="1">
    <citation type="journal article" date="2016" name="Nat. Commun.">
        <title>Thousands of microbial genomes shed light on interconnected biogeochemical processes in an aquifer system.</title>
        <authorList>
            <person name="Anantharaman K."/>
            <person name="Brown C.T."/>
            <person name="Hug L.A."/>
            <person name="Sharon I."/>
            <person name="Castelle C.J."/>
            <person name="Probst A.J."/>
            <person name="Thomas B.C."/>
            <person name="Singh A."/>
            <person name="Wilkins M.J."/>
            <person name="Karaoz U."/>
            <person name="Brodie E.L."/>
            <person name="Williams K.H."/>
            <person name="Hubbard S.S."/>
            <person name="Banfield J.F."/>
        </authorList>
    </citation>
    <scope>NUCLEOTIDE SEQUENCE [LARGE SCALE GENOMIC DNA]</scope>
</reference>
<feature type="transmembrane region" description="Helical" evidence="1">
    <location>
        <begin position="6"/>
        <end position="23"/>
    </location>
</feature>
<keyword evidence="1" id="KW-0812">Transmembrane</keyword>
<feature type="transmembrane region" description="Helical" evidence="1">
    <location>
        <begin position="111"/>
        <end position="129"/>
    </location>
</feature>
<protein>
    <submittedName>
        <fullName evidence="2">Uncharacterized protein</fullName>
    </submittedName>
</protein>
<feature type="transmembrane region" description="Helical" evidence="1">
    <location>
        <begin position="86"/>
        <end position="105"/>
    </location>
</feature>
<dbReference type="STRING" id="1801754.A3D42_00570"/>
<dbReference type="AlphaFoldDB" id="A0A1F6W7P4"/>
<gene>
    <name evidence="2" type="ORF">A3D42_00570</name>
</gene>
<name>A0A1F6W7P4_9BACT</name>
<feature type="transmembrane region" description="Helical" evidence="1">
    <location>
        <begin position="141"/>
        <end position="158"/>
    </location>
</feature>
<organism evidence="2 3">
    <name type="scientific">Candidatus Nomurabacteria bacterium RIFCSPHIGHO2_02_FULL_41_18</name>
    <dbReference type="NCBI Taxonomy" id="1801754"/>
    <lineage>
        <taxon>Bacteria</taxon>
        <taxon>Candidatus Nomuraibacteriota</taxon>
    </lineage>
</organism>
<feature type="transmembrane region" description="Helical" evidence="1">
    <location>
        <begin position="164"/>
        <end position="185"/>
    </location>
</feature>
<evidence type="ECO:0000313" key="2">
    <source>
        <dbReference type="EMBL" id="OGI77913.1"/>
    </source>
</evidence>
<feature type="transmembrane region" description="Helical" evidence="1">
    <location>
        <begin position="35"/>
        <end position="53"/>
    </location>
</feature>
<comment type="caution">
    <text evidence="2">The sequence shown here is derived from an EMBL/GenBank/DDBJ whole genome shotgun (WGS) entry which is preliminary data.</text>
</comment>
<sequence length="194" mass="22020">MDYKIIISLISVALVFVGYGPYIRDIFRRKTTPHTFTFLVWGIASSITWALQVHGGAGVGAWITFAVSAVCIFIFFLCLKYGEKSITISDVVFLILALFSLFLWLVVKQPVLSVILVVLTDILGFGPTVRKSWNKPHSETLFTWWVAAFRHTLGIIALEKFNLFTLLYPVAWSAANVIFCLILIVRRRQVKQDF</sequence>
<dbReference type="EMBL" id="MFUE01000008">
    <property type="protein sequence ID" value="OGI77913.1"/>
    <property type="molecule type" value="Genomic_DNA"/>
</dbReference>
<evidence type="ECO:0000313" key="3">
    <source>
        <dbReference type="Proteomes" id="UP000177777"/>
    </source>
</evidence>
<feature type="transmembrane region" description="Helical" evidence="1">
    <location>
        <begin position="59"/>
        <end position="79"/>
    </location>
</feature>
<accession>A0A1F6W7P4</accession>
<dbReference type="Proteomes" id="UP000177777">
    <property type="component" value="Unassembled WGS sequence"/>
</dbReference>
<evidence type="ECO:0000256" key="1">
    <source>
        <dbReference type="SAM" id="Phobius"/>
    </source>
</evidence>
<keyword evidence="1" id="KW-1133">Transmembrane helix</keyword>
<keyword evidence="1" id="KW-0472">Membrane</keyword>